<accession>A0A7J9NU66</accession>
<keyword evidence="1" id="KW-0472">Membrane</keyword>
<dbReference type="AlphaFoldDB" id="A0A7J9NU66"/>
<keyword evidence="1" id="KW-0812">Transmembrane</keyword>
<proteinExistence type="predicted"/>
<evidence type="ECO:0000313" key="3">
    <source>
        <dbReference type="Proteomes" id="UP000564425"/>
    </source>
</evidence>
<dbReference type="Proteomes" id="UP000564425">
    <property type="component" value="Unassembled WGS sequence"/>
</dbReference>
<evidence type="ECO:0000256" key="1">
    <source>
        <dbReference type="SAM" id="Phobius"/>
    </source>
</evidence>
<reference evidence="2 3" key="1">
    <citation type="submission" date="2020-07" db="EMBL/GenBank/DDBJ databases">
        <title>Genomic Encyclopedia of Type Strains, Phase IV (KMG-V): Genome sequencing to study the core and pangenomes of soil and plant-associated prokaryotes.</title>
        <authorList>
            <person name="Whitman W."/>
        </authorList>
    </citation>
    <scope>NUCLEOTIDE SEQUENCE [LARGE SCALE GENOMIC DNA]</scope>
    <source>
        <strain evidence="2 3">A1</strain>
    </source>
</reference>
<gene>
    <name evidence="2" type="ORF">HNP86_001349</name>
</gene>
<evidence type="ECO:0000313" key="2">
    <source>
        <dbReference type="EMBL" id="MBA2851218.1"/>
    </source>
</evidence>
<organism evidence="2 3">
    <name type="scientific">Methanococcus maripaludis</name>
    <name type="common">Methanococcus deltae</name>
    <dbReference type="NCBI Taxonomy" id="39152"/>
    <lineage>
        <taxon>Archaea</taxon>
        <taxon>Methanobacteriati</taxon>
        <taxon>Methanobacteriota</taxon>
        <taxon>Methanomada group</taxon>
        <taxon>Methanococci</taxon>
        <taxon>Methanococcales</taxon>
        <taxon>Methanococcaceae</taxon>
        <taxon>Methanococcus</taxon>
    </lineage>
</organism>
<comment type="caution">
    <text evidence="2">The sequence shown here is derived from an EMBL/GenBank/DDBJ whole genome shotgun (WGS) entry which is preliminary data.</text>
</comment>
<protein>
    <submittedName>
        <fullName evidence="2">Uncharacterized protein</fullName>
    </submittedName>
</protein>
<dbReference type="EMBL" id="JACDUH010000001">
    <property type="protein sequence ID" value="MBA2851218.1"/>
    <property type="molecule type" value="Genomic_DNA"/>
</dbReference>
<sequence length="163" mass="19394">MSLFNFKRKYDETIVKSLTPRLTFGLEINPKNIGLTDRDTRCLIVLKLYERYRKKLESEFNGDWGSIYLNKISGSTNAEKLIKYGYLTSDEKYSYYKLTTKGIIFAKLLNIWVFFIDKLDEFLVFLALLCLDRIISQFIQNWTFKIYILGFLVLIALRYFKNK</sequence>
<keyword evidence="1" id="KW-1133">Transmembrane helix</keyword>
<dbReference type="RefSeq" id="WP_181501098.1">
    <property type="nucleotide sequence ID" value="NZ_JACDUH010000001.1"/>
</dbReference>
<name>A0A7J9NU66_METMI</name>
<feature type="transmembrane region" description="Helical" evidence="1">
    <location>
        <begin position="142"/>
        <end position="160"/>
    </location>
</feature>